<keyword evidence="12" id="KW-0175">Coiled coil</keyword>
<keyword evidence="9 13" id="KW-1133">Transmembrane helix</keyword>
<dbReference type="InterPro" id="IPR036097">
    <property type="entry name" value="HisK_dim/P_sf"/>
</dbReference>
<dbReference type="InterPro" id="IPR003661">
    <property type="entry name" value="HisK_dim/P_dom"/>
</dbReference>
<dbReference type="FunFam" id="1.10.287.130:FF:000063">
    <property type="entry name" value="Hybrid sensor histidine kinase/response regulator"/>
    <property type="match status" value="1"/>
</dbReference>
<feature type="transmembrane region" description="Helical" evidence="13">
    <location>
        <begin position="188"/>
        <end position="214"/>
    </location>
</feature>
<dbReference type="GO" id="GO:0022857">
    <property type="term" value="F:transmembrane transporter activity"/>
    <property type="evidence" value="ECO:0007669"/>
    <property type="project" value="InterPro"/>
</dbReference>
<feature type="transmembrane region" description="Helical" evidence="13">
    <location>
        <begin position="68"/>
        <end position="85"/>
    </location>
</feature>
<dbReference type="GO" id="GO:0009927">
    <property type="term" value="F:histidine phosphotransfer kinase activity"/>
    <property type="evidence" value="ECO:0007669"/>
    <property type="project" value="TreeGrafter"/>
</dbReference>
<feature type="modified residue" description="4-aspartylphosphate" evidence="11">
    <location>
        <position position="1080"/>
    </location>
</feature>
<dbReference type="Gene3D" id="1.10.287.130">
    <property type="match status" value="1"/>
</dbReference>
<dbReference type="PANTHER" id="PTHR43047:SF9">
    <property type="entry name" value="HISTIDINE KINASE"/>
    <property type="match status" value="1"/>
</dbReference>
<dbReference type="EC" id="2.7.13.3" evidence="4"/>
<keyword evidence="5 11" id="KW-0597">Phosphoprotein</keyword>
<dbReference type="Pfam" id="PF00512">
    <property type="entry name" value="HisKA"/>
    <property type="match status" value="1"/>
</dbReference>
<dbReference type="PROSITE" id="PS50109">
    <property type="entry name" value="HIS_KIN"/>
    <property type="match status" value="1"/>
</dbReference>
<sequence>MPVWLIVGATGLYVLGLFAIAWRGDRRAREPSATHSPYIYALALAVYCTSWTFFGAVGTSATNGWDYFAIYLGPALVFLFLPDLIRRIGDVAQRESISSLSDFLSARYGKSRGVGALAALAAVAGSLPYIALQLKSVGMSFQALAYGAENAGARPASQTVLFTALAMGVFAILFGARQSDATRRNAGLMQVLALEAVIKLVALVAVATLSLSLITSPDIHVPAQATEPFSGGVLSQRMITTTILSMCAIICLPRQFHVAVIERRDRREVKTARVVFVAYLALTSAVVIPITIAGLSTLGADVPPDLFVLDLPLAQDNGLLALFVFLGGFSAATGMVIVSSVALSTMVTNDLIVPAVMQTGRFASLGGNSGARLTMIRRGVIIVIVLCAYGYYRLAGTGEALAQIGLLSFAAAAQFAPGLVGGVYWRSGRRAGVVWGLLLGMGLWAYTLFLPAILQHDRMAAALPGWLDPHALLGARFDDSLIHGVVWSLGANIAAYIILSLRARERLRDRVQSSVFVGDPEPRGQTDPGSADTVAAVTPNGLKTLASRFLNPEAVEHAFADFGRVSGVSASGDGPADWRLVQRTERLLASALGASSARVVLASAIGGNQVALRDVLSMLDHKTQAERFDRHMLQSMLENISQGISVVDSDQRLVAWNTAYLDLFHYPNDLVAVGTPVSKLIEYNLKSGWIDGDPAEEAHRRVAHMRAGRQHTYERRNPDGRFLRIVGNPTPGGGYVTTFTDITEDKLRERALIEANETLETRVRERTQDLEDMAQDLDLARRDAEGANASKTRFLAAASHDLLQPLNAARLFLGSIRADEQGQTLVSRADKAIQSADELIRGLLDISRLDHGSIAPKPVQLPVGPLLEDLVEEAMPMAEQAGIDLRIAPSSLVVEADPDFLKSILRNFISNARRYTREGAVLVGARRRGNMARIEVWDTGPGIPADSLPLVFEEFRRFEDTDNTGIRGAGLGLPVSKRLADLMEADIKIRSVPGRGSVFSVTVPLAAKSGKRKRSVPKNAAPKPVSLAGLKVLVVDDEAAIVDGMTALLTGWGCEVRGARSAAEAQAWLGAEPFDAMIADLNLQDAIDGFDLIAMSRTKLTSPDNVLLLTAASNDAVRTQAGIDGVAMLRKPAAPDDIRRFLEGLSQNVSA</sequence>
<dbReference type="FunFam" id="3.30.565.10:FF:000049">
    <property type="entry name" value="Two-component sensor histidine kinase"/>
    <property type="match status" value="1"/>
</dbReference>
<comment type="subcellular location">
    <subcellularLocation>
        <location evidence="2">Membrane</location>
        <topology evidence="2">Multi-pass membrane protein</topology>
    </subcellularLocation>
</comment>
<dbReference type="PANTHER" id="PTHR43047">
    <property type="entry name" value="TWO-COMPONENT HISTIDINE PROTEIN KINASE"/>
    <property type="match status" value="1"/>
</dbReference>
<evidence type="ECO:0000256" key="9">
    <source>
        <dbReference type="ARBA" id="ARBA00022989"/>
    </source>
</evidence>
<evidence type="ECO:0000313" key="16">
    <source>
        <dbReference type="EMBL" id="KCZ90478.1"/>
    </source>
</evidence>
<dbReference type="eggNOG" id="COG0591">
    <property type="taxonomic scope" value="Bacteria"/>
</dbReference>
<feature type="transmembrane region" description="Helical" evidence="13">
    <location>
        <begin position="404"/>
        <end position="425"/>
    </location>
</feature>
<feature type="transmembrane region" description="Helical" evidence="13">
    <location>
        <begin position="234"/>
        <end position="253"/>
    </location>
</feature>
<feature type="transmembrane region" description="Helical" evidence="13">
    <location>
        <begin position="156"/>
        <end position="176"/>
    </location>
</feature>
<dbReference type="Gene3D" id="3.30.565.10">
    <property type="entry name" value="Histidine kinase-like ATPase, C-terminal domain"/>
    <property type="match status" value="1"/>
</dbReference>
<dbReference type="InterPro" id="IPR011006">
    <property type="entry name" value="CheY-like_superfamily"/>
</dbReference>
<keyword evidence="6" id="KW-0808">Transferase</keyword>
<gene>
    <name evidence="16" type="ORF">HJA_04586</name>
</gene>
<feature type="domain" description="Histidine kinase" evidence="14">
    <location>
        <begin position="797"/>
        <end position="1007"/>
    </location>
</feature>
<dbReference type="InterPro" id="IPR000014">
    <property type="entry name" value="PAS"/>
</dbReference>
<evidence type="ECO:0000256" key="8">
    <source>
        <dbReference type="ARBA" id="ARBA00022777"/>
    </source>
</evidence>
<dbReference type="SMART" id="SM00448">
    <property type="entry name" value="REC"/>
    <property type="match status" value="1"/>
</dbReference>
<dbReference type="SMART" id="SM00388">
    <property type="entry name" value="HisKA"/>
    <property type="match status" value="1"/>
</dbReference>
<dbReference type="PRINTS" id="PR00344">
    <property type="entry name" value="BCTRLSENSOR"/>
</dbReference>
<dbReference type="STRING" id="1280952.HJA_04586"/>
<evidence type="ECO:0000256" key="7">
    <source>
        <dbReference type="ARBA" id="ARBA00022692"/>
    </source>
</evidence>
<dbReference type="InterPro" id="IPR038377">
    <property type="entry name" value="Na/Glc_symporter_sf"/>
</dbReference>
<evidence type="ECO:0000256" key="13">
    <source>
        <dbReference type="SAM" id="Phobius"/>
    </source>
</evidence>
<dbReference type="PROSITE" id="PS50283">
    <property type="entry name" value="NA_SOLUT_SYMP_3"/>
    <property type="match status" value="1"/>
</dbReference>
<evidence type="ECO:0000256" key="6">
    <source>
        <dbReference type="ARBA" id="ARBA00022679"/>
    </source>
</evidence>
<dbReference type="AlphaFoldDB" id="A0A059FJ13"/>
<dbReference type="PATRIC" id="fig|1280952.3.peg.909"/>
<dbReference type="Gene3D" id="1.20.1730.10">
    <property type="entry name" value="Sodium/glucose cotransporter"/>
    <property type="match status" value="1"/>
</dbReference>
<evidence type="ECO:0000256" key="12">
    <source>
        <dbReference type="SAM" id="Coils"/>
    </source>
</evidence>
<feature type="transmembrane region" description="Helical" evidence="13">
    <location>
        <begin position="375"/>
        <end position="392"/>
    </location>
</feature>
<dbReference type="PROSITE" id="PS50110">
    <property type="entry name" value="RESPONSE_REGULATORY"/>
    <property type="match status" value="1"/>
</dbReference>
<evidence type="ECO:0000256" key="3">
    <source>
        <dbReference type="ARBA" id="ARBA00006434"/>
    </source>
</evidence>
<dbReference type="CDD" id="cd00156">
    <property type="entry name" value="REC"/>
    <property type="match status" value="1"/>
</dbReference>
<name>A0A059FJ13_9PROT</name>
<dbReference type="eggNOG" id="COG2205">
    <property type="taxonomic scope" value="Bacteria"/>
</dbReference>
<dbReference type="SUPFAM" id="SSF55874">
    <property type="entry name" value="ATPase domain of HSP90 chaperone/DNA topoisomerase II/histidine kinase"/>
    <property type="match status" value="1"/>
</dbReference>
<evidence type="ECO:0000256" key="2">
    <source>
        <dbReference type="ARBA" id="ARBA00004141"/>
    </source>
</evidence>
<dbReference type="GO" id="GO:0005886">
    <property type="term" value="C:plasma membrane"/>
    <property type="evidence" value="ECO:0007669"/>
    <property type="project" value="TreeGrafter"/>
</dbReference>
<evidence type="ECO:0000256" key="10">
    <source>
        <dbReference type="ARBA" id="ARBA00023136"/>
    </source>
</evidence>
<dbReference type="CDD" id="cd00082">
    <property type="entry name" value="HisKA"/>
    <property type="match status" value="1"/>
</dbReference>
<accession>A0A059FJ13</accession>
<dbReference type="InterPro" id="IPR035965">
    <property type="entry name" value="PAS-like_dom_sf"/>
</dbReference>
<dbReference type="InterPro" id="IPR001789">
    <property type="entry name" value="Sig_transdc_resp-reg_receiver"/>
</dbReference>
<dbReference type="Pfam" id="PF02518">
    <property type="entry name" value="HATPase_c"/>
    <property type="match status" value="1"/>
</dbReference>
<feature type="coiled-coil region" evidence="12">
    <location>
        <begin position="756"/>
        <end position="790"/>
    </location>
</feature>
<feature type="transmembrane region" description="Helical" evidence="13">
    <location>
        <begin position="274"/>
        <end position="298"/>
    </location>
</feature>
<feature type="domain" description="Response regulatory" evidence="15">
    <location>
        <begin position="1031"/>
        <end position="1146"/>
    </location>
</feature>
<feature type="transmembrane region" description="Helical" evidence="13">
    <location>
        <begin position="432"/>
        <end position="454"/>
    </location>
</feature>
<dbReference type="CDD" id="cd00130">
    <property type="entry name" value="PAS"/>
    <property type="match status" value="1"/>
</dbReference>
<evidence type="ECO:0000256" key="1">
    <source>
        <dbReference type="ARBA" id="ARBA00000085"/>
    </source>
</evidence>
<feature type="transmembrane region" description="Helical" evidence="13">
    <location>
        <begin position="37"/>
        <end position="56"/>
    </location>
</feature>
<dbReference type="InterPro" id="IPR004358">
    <property type="entry name" value="Sig_transdc_His_kin-like_C"/>
</dbReference>
<dbReference type="OrthoDB" id="9774458at2"/>
<protein>
    <recommendedName>
        <fullName evidence="4">histidine kinase</fullName>
        <ecNumber evidence="4">2.7.13.3</ecNumber>
    </recommendedName>
</protein>
<comment type="similarity">
    <text evidence="3">Belongs to the sodium:solute symporter (SSF) (TC 2.A.21) family.</text>
</comment>
<dbReference type="SUPFAM" id="SSF52172">
    <property type="entry name" value="CheY-like"/>
    <property type="match status" value="1"/>
</dbReference>
<keyword evidence="7 13" id="KW-0812">Transmembrane</keyword>
<evidence type="ECO:0000259" key="14">
    <source>
        <dbReference type="PROSITE" id="PS50109"/>
    </source>
</evidence>
<dbReference type="GO" id="GO:0000155">
    <property type="term" value="F:phosphorelay sensor kinase activity"/>
    <property type="evidence" value="ECO:0007669"/>
    <property type="project" value="InterPro"/>
</dbReference>
<keyword evidence="8" id="KW-0418">Kinase</keyword>
<dbReference type="Pfam" id="PF00072">
    <property type="entry name" value="Response_reg"/>
    <property type="match status" value="1"/>
</dbReference>
<dbReference type="CDD" id="cd10322">
    <property type="entry name" value="SLC5sbd"/>
    <property type="match status" value="1"/>
</dbReference>
<dbReference type="EMBL" id="ARYJ01000002">
    <property type="protein sequence ID" value="KCZ90478.1"/>
    <property type="molecule type" value="Genomic_DNA"/>
</dbReference>
<dbReference type="InterPro" id="IPR036890">
    <property type="entry name" value="HATPase_C_sf"/>
</dbReference>
<feature type="transmembrane region" description="Helical" evidence="13">
    <location>
        <begin position="114"/>
        <end position="132"/>
    </location>
</feature>
<evidence type="ECO:0000256" key="5">
    <source>
        <dbReference type="ARBA" id="ARBA00022553"/>
    </source>
</evidence>
<dbReference type="InterPro" id="IPR001734">
    <property type="entry name" value="Na/solute_symporter"/>
</dbReference>
<organism evidence="16 17">
    <name type="scientific">Hyphomonas jannaschiana VP2</name>
    <dbReference type="NCBI Taxonomy" id="1280952"/>
    <lineage>
        <taxon>Bacteria</taxon>
        <taxon>Pseudomonadati</taxon>
        <taxon>Pseudomonadota</taxon>
        <taxon>Alphaproteobacteria</taxon>
        <taxon>Hyphomonadales</taxon>
        <taxon>Hyphomonadaceae</taxon>
        <taxon>Hyphomonas</taxon>
    </lineage>
</organism>
<dbReference type="Proteomes" id="UP000024816">
    <property type="component" value="Unassembled WGS sequence"/>
</dbReference>
<proteinExistence type="inferred from homology"/>
<dbReference type="InterPro" id="IPR003594">
    <property type="entry name" value="HATPase_dom"/>
</dbReference>
<feature type="transmembrane region" description="Helical" evidence="13">
    <location>
        <begin position="6"/>
        <end position="25"/>
    </location>
</feature>
<evidence type="ECO:0000313" key="17">
    <source>
        <dbReference type="Proteomes" id="UP000024816"/>
    </source>
</evidence>
<dbReference type="Pfam" id="PF12860">
    <property type="entry name" value="PAS_7"/>
    <property type="match status" value="1"/>
</dbReference>
<keyword evidence="10 13" id="KW-0472">Membrane</keyword>
<dbReference type="RefSeq" id="WP_035578709.1">
    <property type="nucleotide sequence ID" value="NZ_ARYJ01000002.1"/>
</dbReference>
<evidence type="ECO:0000256" key="4">
    <source>
        <dbReference type="ARBA" id="ARBA00012438"/>
    </source>
</evidence>
<keyword evidence="17" id="KW-1185">Reference proteome</keyword>
<comment type="caution">
    <text evidence="16">The sequence shown here is derived from an EMBL/GenBank/DDBJ whole genome shotgun (WGS) entry which is preliminary data.</text>
</comment>
<dbReference type="InterPro" id="IPR005467">
    <property type="entry name" value="His_kinase_dom"/>
</dbReference>
<evidence type="ECO:0000259" key="15">
    <source>
        <dbReference type="PROSITE" id="PS50110"/>
    </source>
</evidence>
<comment type="catalytic activity">
    <reaction evidence="1">
        <text>ATP + protein L-histidine = ADP + protein N-phospho-L-histidine.</text>
        <dbReference type="EC" id="2.7.13.3"/>
    </reaction>
</comment>
<dbReference type="Gene3D" id="3.40.50.2300">
    <property type="match status" value="1"/>
</dbReference>
<feature type="transmembrane region" description="Helical" evidence="13">
    <location>
        <begin position="318"/>
        <end position="343"/>
    </location>
</feature>
<evidence type="ECO:0000256" key="11">
    <source>
        <dbReference type="PROSITE-ProRule" id="PRU00169"/>
    </source>
</evidence>
<reference evidence="16 17" key="1">
    <citation type="journal article" date="2014" name="Antonie Van Leeuwenhoek">
        <title>Hyphomonas beringensis sp. nov. and Hyphomonas chukchiensis sp. nov., isolated from surface seawater of the Bering Sea and Chukchi Sea.</title>
        <authorList>
            <person name="Li C."/>
            <person name="Lai Q."/>
            <person name="Li G."/>
            <person name="Dong C."/>
            <person name="Wang J."/>
            <person name="Liao Y."/>
            <person name="Shao Z."/>
        </authorList>
    </citation>
    <scope>NUCLEOTIDE SEQUENCE [LARGE SCALE GENOMIC DNA]</scope>
    <source>
        <strain evidence="16 17">VP2</strain>
    </source>
</reference>
<dbReference type="SMART" id="SM00387">
    <property type="entry name" value="HATPase_c"/>
    <property type="match status" value="1"/>
</dbReference>
<dbReference type="SUPFAM" id="SSF47384">
    <property type="entry name" value="Homodimeric domain of signal transducing histidine kinase"/>
    <property type="match status" value="1"/>
</dbReference>
<dbReference type="Gene3D" id="3.30.450.20">
    <property type="entry name" value="PAS domain"/>
    <property type="match status" value="1"/>
</dbReference>
<dbReference type="SUPFAM" id="SSF55785">
    <property type="entry name" value="PYP-like sensor domain (PAS domain)"/>
    <property type="match status" value="1"/>
</dbReference>